<organism evidence="2 3">
    <name type="scientific">Acanthosepion pharaonis</name>
    <name type="common">Pharaoh cuttlefish</name>
    <name type="synonym">Sepia pharaonis</name>
    <dbReference type="NCBI Taxonomy" id="158019"/>
    <lineage>
        <taxon>Eukaryota</taxon>
        <taxon>Metazoa</taxon>
        <taxon>Spiralia</taxon>
        <taxon>Lophotrochozoa</taxon>
        <taxon>Mollusca</taxon>
        <taxon>Cephalopoda</taxon>
        <taxon>Coleoidea</taxon>
        <taxon>Decapodiformes</taxon>
        <taxon>Sepiida</taxon>
        <taxon>Sepiina</taxon>
        <taxon>Sepiidae</taxon>
        <taxon>Acanthosepion</taxon>
    </lineage>
</organism>
<keyword evidence="1" id="KW-0472">Membrane</keyword>
<feature type="transmembrane region" description="Helical" evidence="1">
    <location>
        <begin position="130"/>
        <end position="149"/>
    </location>
</feature>
<dbReference type="Proteomes" id="UP000597762">
    <property type="component" value="Unassembled WGS sequence"/>
</dbReference>
<protein>
    <submittedName>
        <fullName evidence="2">Uncharacterized protein</fullName>
    </submittedName>
</protein>
<accession>A0A812CU61</accession>
<feature type="transmembrane region" description="Helical" evidence="1">
    <location>
        <begin position="161"/>
        <end position="189"/>
    </location>
</feature>
<dbReference type="EMBL" id="CAHIKZ030002035">
    <property type="protein sequence ID" value="CAE1279972.1"/>
    <property type="molecule type" value="Genomic_DNA"/>
</dbReference>
<keyword evidence="1" id="KW-0812">Transmembrane</keyword>
<reference evidence="2" key="1">
    <citation type="submission" date="2021-01" db="EMBL/GenBank/DDBJ databases">
        <authorList>
            <person name="Li R."/>
            <person name="Bekaert M."/>
        </authorList>
    </citation>
    <scope>NUCLEOTIDE SEQUENCE</scope>
    <source>
        <strain evidence="2">Farmed</strain>
    </source>
</reference>
<proteinExistence type="predicted"/>
<gene>
    <name evidence="2" type="ORF">SPHA_42042</name>
</gene>
<feature type="transmembrane region" description="Helical" evidence="1">
    <location>
        <begin position="93"/>
        <end position="118"/>
    </location>
</feature>
<keyword evidence="1" id="KW-1133">Transmembrane helix</keyword>
<keyword evidence="3" id="KW-1185">Reference proteome</keyword>
<dbReference type="OrthoDB" id="660555at2759"/>
<comment type="caution">
    <text evidence="2">The sequence shown here is derived from an EMBL/GenBank/DDBJ whole genome shotgun (WGS) entry which is preliminary data.</text>
</comment>
<dbReference type="AlphaFoldDB" id="A0A812CU61"/>
<evidence type="ECO:0000313" key="2">
    <source>
        <dbReference type="EMBL" id="CAE1279972.1"/>
    </source>
</evidence>
<evidence type="ECO:0000256" key="1">
    <source>
        <dbReference type="SAM" id="Phobius"/>
    </source>
</evidence>
<evidence type="ECO:0000313" key="3">
    <source>
        <dbReference type="Proteomes" id="UP000597762"/>
    </source>
</evidence>
<sequence>MCHHPECVESSANNKCLLLCQECDTNIHRQPGFSGHLVLDLPLSLQSEFLKTPSERDDASDIEVPPPDYEGAEVVEEEQVEEKHVEEEHHSQVFVFWVFSFSFLLFFSLFLSPLSLFLSPLSLFLSPLSLFLSPLFLSLSPFLSLSLFLSLSPLFLSLSPLFLSLSLLFLSLSPLFLSLSPLFLSPLFLSPFLSPLFLSPFLSPLFLSPPLSSSLSPFSFFSQKKSSGIEKRLRRKDAVKRKSSSVEAKDRTRSKSLSAVEIQSDVRLLVPAQFQCTEQTVPDLGHRHLSLPGTPGNGFLQVFLEPTEESVKITALKGKSIQ</sequence>
<name>A0A812CU61_ACAPH</name>